<dbReference type="PANTHER" id="PTHR11681:SF5">
    <property type="entry name" value="ISOTOCIN"/>
    <property type="match status" value="1"/>
</dbReference>
<name>A0A8B8EXU5_CRAVI</name>
<evidence type="ECO:0000256" key="3">
    <source>
        <dbReference type="ARBA" id="ARBA00023157"/>
    </source>
</evidence>
<dbReference type="PROSITE" id="PS00264">
    <property type="entry name" value="NEUROHYPOPHYS_HORM"/>
    <property type="match status" value="1"/>
</dbReference>
<gene>
    <name evidence="5" type="primary">LOC111137287</name>
</gene>
<sequence length="164" mass="17210">MQKMECSSKLSLHLNLPQISLAFLVFTTLGSCCFIRNCPPGGKRSMNIVSQPTKQCMACGPELLGQCIGPDICCGPFGCQMGTSDSSVCQKENESTTACAVSGPSCGSRNQGNCVADGICCDSGACSFNSKCKLNSEPRDVQIFSLLKTLGLIDAKGYNNAGMP</sequence>
<dbReference type="RefSeq" id="XP_022344398.1">
    <property type="nucleotide sequence ID" value="XM_022488690.1"/>
</dbReference>
<evidence type="ECO:0000313" key="4">
    <source>
        <dbReference type="Proteomes" id="UP000694844"/>
    </source>
</evidence>
<dbReference type="GO" id="GO:0005185">
    <property type="term" value="F:neurohypophyseal hormone activity"/>
    <property type="evidence" value="ECO:0007669"/>
    <property type="project" value="InterPro"/>
</dbReference>
<proteinExistence type="inferred from homology"/>
<keyword evidence="4" id="KW-1185">Reference proteome</keyword>
<dbReference type="PROSITE" id="PS51257">
    <property type="entry name" value="PROKAR_LIPOPROTEIN"/>
    <property type="match status" value="1"/>
</dbReference>
<dbReference type="InterPro" id="IPR036387">
    <property type="entry name" value="Neurhyp_horm_dom_sf"/>
</dbReference>
<evidence type="ECO:0000313" key="5">
    <source>
        <dbReference type="RefSeq" id="XP_022344398.1"/>
    </source>
</evidence>
<dbReference type="OrthoDB" id="10056056at2759"/>
<accession>A0A8B8EXU5</accession>
<protein>
    <submittedName>
        <fullName evidence="5">Terepressin/terephysin-like</fullName>
    </submittedName>
</protein>
<dbReference type="Pfam" id="PF00184">
    <property type="entry name" value="Hormone_5"/>
    <property type="match status" value="1"/>
</dbReference>
<dbReference type="Gene3D" id="2.60.9.10">
    <property type="entry name" value="Neurohypophysial hormone domain"/>
    <property type="match status" value="1"/>
</dbReference>
<dbReference type="SUPFAM" id="SSF49606">
    <property type="entry name" value="Neurophysin II"/>
    <property type="match status" value="1"/>
</dbReference>
<comment type="similarity">
    <text evidence="1">Belongs to the vasopressin/oxytocin family.</text>
</comment>
<dbReference type="GeneID" id="111137287"/>
<dbReference type="PANTHER" id="PTHR11681">
    <property type="entry name" value="NEUROPHYSIN"/>
    <property type="match status" value="1"/>
</dbReference>
<organism evidence="4 5">
    <name type="scientific">Crassostrea virginica</name>
    <name type="common">Eastern oyster</name>
    <dbReference type="NCBI Taxonomy" id="6565"/>
    <lineage>
        <taxon>Eukaryota</taxon>
        <taxon>Metazoa</taxon>
        <taxon>Spiralia</taxon>
        <taxon>Lophotrochozoa</taxon>
        <taxon>Mollusca</taxon>
        <taxon>Bivalvia</taxon>
        <taxon>Autobranchia</taxon>
        <taxon>Pteriomorphia</taxon>
        <taxon>Ostreida</taxon>
        <taxon>Ostreoidea</taxon>
        <taxon>Ostreidae</taxon>
        <taxon>Crassostrea</taxon>
    </lineage>
</organism>
<dbReference type="Proteomes" id="UP000694844">
    <property type="component" value="Chromosome 5"/>
</dbReference>
<evidence type="ECO:0000256" key="1">
    <source>
        <dbReference type="ARBA" id="ARBA00007369"/>
    </source>
</evidence>
<dbReference type="AlphaFoldDB" id="A0A8B8EXU5"/>
<keyword evidence="3" id="KW-1015">Disulfide bond</keyword>
<dbReference type="PRINTS" id="PR00831">
    <property type="entry name" value="NEUROPHYSIN"/>
</dbReference>
<dbReference type="InterPro" id="IPR000981">
    <property type="entry name" value="Neurhyp_horm"/>
</dbReference>
<reference evidence="5" key="1">
    <citation type="submission" date="2025-08" db="UniProtKB">
        <authorList>
            <consortium name="RefSeq"/>
        </authorList>
    </citation>
    <scope>IDENTIFICATION</scope>
    <source>
        <tissue evidence="5">Whole sample</tissue>
    </source>
</reference>
<dbReference type="KEGG" id="cvn:111137287"/>
<dbReference type="InterPro" id="IPR022423">
    <property type="entry name" value="Neurohypophysial_hormone_CS"/>
</dbReference>
<evidence type="ECO:0000256" key="2">
    <source>
        <dbReference type="ARBA" id="ARBA00022729"/>
    </source>
</evidence>
<dbReference type="SMART" id="SM00003">
    <property type="entry name" value="NH"/>
    <property type="match status" value="1"/>
</dbReference>
<dbReference type="GO" id="GO:0030141">
    <property type="term" value="C:secretory granule"/>
    <property type="evidence" value="ECO:0007669"/>
    <property type="project" value="TreeGrafter"/>
</dbReference>
<dbReference type="GO" id="GO:0005615">
    <property type="term" value="C:extracellular space"/>
    <property type="evidence" value="ECO:0007669"/>
    <property type="project" value="TreeGrafter"/>
</dbReference>
<keyword evidence="2" id="KW-0732">Signal</keyword>